<dbReference type="InterPro" id="IPR007803">
    <property type="entry name" value="Asp/Arg/Pro-Hydrxlase"/>
</dbReference>
<dbReference type="AlphaFoldDB" id="A0A081XY40"/>
<evidence type="ECO:0000313" key="3">
    <source>
        <dbReference type="EMBL" id="KES08463.1"/>
    </source>
</evidence>
<evidence type="ECO:0000313" key="4">
    <source>
        <dbReference type="Proteomes" id="UP000028341"/>
    </source>
</evidence>
<keyword evidence="4" id="KW-1185">Reference proteome</keyword>
<dbReference type="GO" id="GO:0016706">
    <property type="term" value="F:2-oxoglutarate-dependent dioxygenase activity"/>
    <property type="evidence" value="ECO:0007669"/>
    <property type="project" value="InterPro"/>
</dbReference>
<accession>A0A081XY40</accession>
<dbReference type="EMBL" id="JFCB01000002">
    <property type="protein sequence ID" value="KES08463.1"/>
    <property type="molecule type" value="Genomic_DNA"/>
</dbReference>
<dbReference type="RefSeq" id="WP_037928813.1">
    <property type="nucleotide sequence ID" value="NZ_JBFADL010000017.1"/>
</dbReference>
<reference evidence="3 4" key="1">
    <citation type="submission" date="2014-02" db="EMBL/GenBank/DDBJ databases">
        <title>The genome announcement of Streptomyces toyocaensis NRRL15009.</title>
        <authorList>
            <person name="Hong H.-J."/>
            <person name="Kwun M.J."/>
        </authorList>
    </citation>
    <scope>NUCLEOTIDE SEQUENCE [LARGE SCALE GENOMIC DNA]</scope>
    <source>
        <strain evidence="3 4">NRRL 15009</strain>
    </source>
</reference>
<proteinExistence type="predicted"/>
<dbReference type="OrthoDB" id="1441538at2"/>
<dbReference type="eggNOG" id="COG3555">
    <property type="taxonomic scope" value="Bacteria"/>
</dbReference>
<feature type="domain" description="L-proline 3-hydroxylase C-terminal" evidence="2">
    <location>
        <begin position="187"/>
        <end position="283"/>
    </location>
</feature>
<dbReference type="SUPFAM" id="SSF51197">
    <property type="entry name" value="Clavaminate synthase-like"/>
    <property type="match status" value="1"/>
</dbReference>
<dbReference type="InterPro" id="IPR008035">
    <property type="entry name" value="Pro_3_hydrox_C"/>
</dbReference>
<dbReference type="Pfam" id="PF05373">
    <property type="entry name" value="Pro_3_hydrox_C"/>
    <property type="match status" value="1"/>
</dbReference>
<evidence type="ECO:0000259" key="1">
    <source>
        <dbReference type="Pfam" id="PF05118"/>
    </source>
</evidence>
<dbReference type="STRING" id="55952.BU52_05405"/>
<dbReference type="Gene3D" id="1.10.1720.10">
    <property type="entry name" value="L-proline 3-hydroxylase, C-terminal domain"/>
    <property type="match status" value="1"/>
</dbReference>
<dbReference type="Gene3D" id="2.60.120.330">
    <property type="entry name" value="B-lactam Antibiotic, Isopenicillin N Synthase, Chain"/>
    <property type="match status" value="1"/>
</dbReference>
<gene>
    <name evidence="3" type="ORF">BU52_05405</name>
</gene>
<comment type="caution">
    <text evidence="3">The sequence shown here is derived from an EMBL/GenBank/DDBJ whole genome shotgun (WGS) entry which is preliminary data.</text>
</comment>
<evidence type="ECO:0000259" key="2">
    <source>
        <dbReference type="Pfam" id="PF05373"/>
    </source>
</evidence>
<feature type="domain" description="Aspartyl/asparaginy/proline hydroxylase" evidence="1">
    <location>
        <begin position="19"/>
        <end position="175"/>
    </location>
</feature>
<dbReference type="Proteomes" id="UP000028341">
    <property type="component" value="Unassembled WGS sequence"/>
</dbReference>
<protein>
    <submittedName>
        <fullName evidence="3">L-proline cis-3-hydroxylase</fullName>
    </submittedName>
</protein>
<organism evidence="3 4">
    <name type="scientific">Streptomyces toyocaensis</name>
    <dbReference type="NCBI Taxonomy" id="55952"/>
    <lineage>
        <taxon>Bacteria</taxon>
        <taxon>Bacillati</taxon>
        <taxon>Actinomycetota</taxon>
        <taxon>Actinomycetes</taxon>
        <taxon>Kitasatosporales</taxon>
        <taxon>Streptomycetaceae</taxon>
        <taxon>Streptomyces</taxon>
    </lineage>
</organism>
<sequence length="290" mass="32949">MRSHILGRIALDQERLAQDLAHLAAVPTVEEEYDEFSNGFWKNIPLYNASGASDDRLYRDLHGAPAQPTGHVEHVPYLNEIITTVFDVERLQMARTRNLKNAVVIPHRDFVELDRGLDQYFRTHVMLEDSPLAFHSDDDTVIHMRAGEIWYLDAAAVHSAVNFGEFSRQSLCVDLAFDGAFDEKEAFADASVYTSDVSPAIHERKPFTKEREAGILALSGVIGRENFRDILFLLSKVHYTYDVHPSETYEWLVAVSKEAGDDKMVEKAERIRDFAIGARAFGERFSLTTW</sequence>
<name>A0A081XY40_STRTO</name>
<dbReference type="Pfam" id="PF05118">
    <property type="entry name" value="Asp_Arg_Hydrox"/>
    <property type="match status" value="1"/>
</dbReference>
<dbReference type="InterPro" id="IPR037037">
    <property type="entry name" value="Pro_3_hydrox_C_sf"/>
</dbReference>
<dbReference type="InterPro" id="IPR027443">
    <property type="entry name" value="IPNS-like_sf"/>
</dbReference>